<dbReference type="eggNOG" id="COG2318">
    <property type="taxonomic scope" value="Bacteria"/>
</dbReference>
<dbReference type="STRING" id="1198114.AciX9_3679"/>
<reference evidence="3" key="1">
    <citation type="submission" date="2011-01" db="EMBL/GenBank/DDBJ databases">
        <title>Complete sequence of chromosome of Acidobacterium sp. MP5ACTX9.</title>
        <authorList>
            <consortium name="US DOE Joint Genome Institute"/>
            <person name="Lucas S."/>
            <person name="Copeland A."/>
            <person name="Lapidus A."/>
            <person name="Cheng J.-F."/>
            <person name="Goodwin L."/>
            <person name="Pitluck S."/>
            <person name="Teshima H."/>
            <person name="Detter J.C."/>
            <person name="Han C."/>
            <person name="Tapia R."/>
            <person name="Land M."/>
            <person name="Hauser L."/>
            <person name="Kyrpides N."/>
            <person name="Ivanova N."/>
            <person name="Ovchinnikova G."/>
            <person name="Pagani I."/>
            <person name="Rawat S.R."/>
            <person name="Mannisto M."/>
            <person name="Haggblom M.M."/>
            <person name="Woyke T."/>
        </authorList>
    </citation>
    <scope>NUCLEOTIDE SEQUENCE [LARGE SCALE GENOMIC DNA]</scope>
    <source>
        <strain evidence="3">MP5ACTX9</strain>
    </source>
</reference>
<keyword evidence="3" id="KW-1185">Reference proteome</keyword>
<sequence>MVLNPYAAFLGEQDARAVLAATPGLIHQSVCALTPEQIEAPLSAGKWSPREIVSHLADCELAFSFRLRQTLAEPHPVIQPFDQDDWAKRYSVYTLPEALELFRAARQWNLKLIGGASAADFERMVTHPERGAMTFGTIVETMAGHDLNHLGQLQSLPR</sequence>
<dbReference type="Proteomes" id="UP000000343">
    <property type="component" value="Chromosome"/>
</dbReference>
<name>E8X5Q3_GRATM</name>
<feature type="domain" description="DinB-like" evidence="1">
    <location>
        <begin position="25"/>
        <end position="153"/>
    </location>
</feature>
<evidence type="ECO:0000259" key="1">
    <source>
        <dbReference type="Pfam" id="PF12867"/>
    </source>
</evidence>
<dbReference type="EMBL" id="CP002480">
    <property type="protein sequence ID" value="ADW70680.1"/>
    <property type="molecule type" value="Genomic_DNA"/>
</dbReference>
<protein>
    <recommendedName>
        <fullName evidence="1">DinB-like domain-containing protein</fullName>
    </recommendedName>
</protein>
<accession>E8X5Q3</accession>
<dbReference type="SUPFAM" id="SSF109854">
    <property type="entry name" value="DinB/YfiT-like putative metalloenzymes"/>
    <property type="match status" value="1"/>
</dbReference>
<dbReference type="KEGG" id="acm:AciX9_3679"/>
<dbReference type="Pfam" id="PF12867">
    <property type="entry name" value="DinB_2"/>
    <property type="match status" value="1"/>
</dbReference>
<gene>
    <name evidence="2" type="ordered locus">AciX9_3679</name>
</gene>
<evidence type="ECO:0000313" key="2">
    <source>
        <dbReference type="EMBL" id="ADW70680.1"/>
    </source>
</evidence>
<dbReference type="PaxDb" id="1198114-AciX9_3679"/>
<evidence type="ECO:0000313" key="3">
    <source>
        <dbReference type="Proteomes" id="UP000000343"/>
    </source>
</evidence>
<dbReference type="RefSeq" id="WP_013581989.1">
    <property type="nucleotide sequence ID" value="NC_015064.1"/>
</dbReference>
<dbReference type="HOGENOM" id="CLU_105789_3_0_0"/>
<dbReference type="Gene3D" id="1.20.120.450">
    <property type="entry name" value="dinb family like domain"/>
    <property type="match status" value="1"/>
</dbReference>
<organism evidence="3">
    <name type="scientific">Granulicella tundricola (strain ATCC BAA-1859 / DSM 23138 / MP5ACTX9)</name>
    <dbReference type="NCBI Taxonomy" id="1198114"/>
    <lineage>
        <taxon>Bacteria</taxon>
        <taxon>Pseudomonadati</taxon>
        <taxon>Acidobacteriota</taxon>
        <taxon>Terriglobia</taxon>
        <taxon>Terriglobales</taxon>
        <taxon>Acidobacteriaceae</taxon>
        <taxon>Granulicella</taxon>
    </lineage>
</organism>
<dbReference type="OrthoDB" id="9793216at2"/>
<dbReference type="InterPro" id="IPR034660">
    <property type="entry name" value="DinB/YfiT-like"/>
</dbReference>
<proteinExistence type="predicted"/>
<dbReference type="InterPro" id="IPR024775">
    <property type="entry name" value="DinB-like"/>
</dbReference>
<dbReference type="AlphaFoldDB" id="E8X5Q3"/>